<accession>A0A6P4ZBV9</accession>
<keyword evidence="7" id="KW-1185">Reference proteome</keyword>
<dbReference type="Pfam" id="PF00089">
    <property type="entry name" value="Trypsin"/>
    <property type="match status" value="1"/>
</dbReference>
<dbReference type="PANTHER" id="PTHR24250:SF50">
    <property type="entry name" value="PEPTIDASE S1 DOMAIN-CONTAINING PROTEIN"/>
    <property type="match status" value="1"/>
</dbReference>
<dbReference type="KEGG" id="bbel:109473121"/>
<dbReference type="FunFam" id="2.40.10.10:FF:000038">
    <property type="entry name" value="Serine protease"/>
    <property type="match status" value="1"/>
</dbReference>
<dbReference type="PANTHER" id="PTHR24250">
    <property type="entry name" value="CHYMOTRYPSIN-RELATED"/>
    <property type="match status" value="1"/>
</dbReference>
<feature type="signal peptide" evidence="5">
    <location>
        <begin position="1"/>
        <end position="16"/>
    </location>
</feature>
<dbReference type="InterPro" id="IPR018114">
    <property type="entry name" value="TRYPSIN_HIS"/>
</dbReference>
<proteinExistence type="predicted"/>
<evidence type="ECO:0000256" key="3">
    <source>
        <dbReference type="ARBA" id="ARBA00023157"/>
    </source>
</evidence>
<feature type="domain" description="Peptidase S1" evidence="6">
    <location>
        <begin position="32"/>
        <end position="262"/>
    </location>
</feature>
<dbReference type="SMART" id="SM00020">
    <property type="entry name" value="Tryp_SPc"/>
    <property type="match status" value="1"/>
</dbReference>
<keyword evidence="5" id="KW-0732">Signal</keyword>
<dbReference type="PROSITE" id="PS00134">
    <property type="entry name" value="TRYPSIN_HIS"/>
    <property type="match status" value="1"/>
</dbReference>
<dbReference type="SUPFAM" id="SSF50494">
    <property type="entry name" value="Trypsin-like serine proteases"/>
    <property type="match status" value="1"/>
</dbReference>
<keyword evidence="4" id="KW-0645">Protease</keyword>
<evidence type="ECO:0000256" key="1">
    <source>
        <dbReference type="ARBA" id="ARBA00004613"/>
    </source>
</evidence>
<dbReference type="PROSITE" id="PS50240">
    <property type="entry name" value="TRYPSIN_DOM"/>
    <property type="match status" value="1"/>
</dbReference>
<evidence type="ECO:0000313" key="7">
    <source>
        <dbReference type="Proteomes" id="UP000515135"/>
    </source>
</evidence>
<dbReference type="GO" id="GO:0005576">
    <property type="term" value="C:extracellular region"/>
    <property type="evidence" value="ECO:0007669"/>
    <property type="project" value="UniProtKB-SubCell"/>
</dbReference>
<dbReference type="InterPro" id="IPR001314">
    <property type="entry name" value="Peptidase_S1A"/>
</dbReference>
<dbReference type="InterPro" id="IPR033116">
    <property type="entry name" value="TRYPSIN_SER"/>
</dbReference>
<dbReference type="InterPro" id="IPR043504">
    <property type="entry name" value="Peptidase_S1_PA_chymotrypsin"/>
</dbReference>
<dbReference type="InterPro" id="IPR001254">
    <property type="entry name" value="Trypsin_dom"/>
</dbReference>
<comment type="subcellular location">
    <subcellularLocation>
        <location evidence="1">Secreted</location>
    </subcellularLocation>
</comment>
<keyword evidence="3" id="KW-1015">Disulfide bond</keyword>
<dbReference type="PROSITE" id="PS00135">
    <property type="entry name" value="TRYPSIN_SER"/>
    <property type="match status" value="1"/>
</dbReference>
<name>A0A6P4ZBV9_BRABE</name>
<organism evidence="7 8">
    <name type="scientific">Branchiostoma belcheri</name>
    <name type="common">Amphioxus</name>
    <dbReference type="NCBI Taxonomy" id="7741"/>
    <lineage>
        <taxon>Eukaryota</taxon>
        <taxon>Metazoa</taxon>
        <taxon>Chordata</taxon>
        <taxon>Cephalochordata</taxon>
        <taxon>Leptocardii</taxon>
        <taxon>Amphioxiformes</taxon>
        <taxon>Branchiostomatidae</taxon>
        <taxon>Branchiostoma</taxon>
    </lineage>
</organism>
<feature type="chain" id="PRO_5028289575" evidence="5">
    <location>
        <begin position="17"/>
        <end position="265"/>
    </location>
</feature>
<gene>
    <name evidence="8" type="primary">LOC109473121</name>
</gene>
<dbReference type="GeneID" id="109473121"/>
<dbReference type="GO" id="GO:0006508">
    <property type="term" value="P:proteolysis"/>
    <property type="evidence" value="ECO:0007669"/>
    <property type="project" value="UniProtKB-KW"/>
</dbReference>
<keyword evidence="2" id="KW-0964">Secreted</keyword>
<evidence type="ECO:0000313" key="8">
    <source>
        <dbReference type="RefSeq" id="XP_019628587.1"/>
    </source>
</evidence>
<dbReference type="Proteomes" id="UP000515135">
    <property type="component" value="Unplaced"/>
</dbReference>
<dbReference type="GO" id="GO:0004252">
    <property type="term" value="F:serine-type endopeptidase activity"/>
    <property type="evidence" value="ECO:0007669"/>
    <property type="project" value="InterPro"/>
</dbReference>
<evidence type="ECO:0000259" key="6">
    <source>
        <dbReference type="PROSITE" id="PS50240"/>
    </source>
</evidence>
<evidence type="ECO:0000256" key="2">
    <source>
        <dbReference type="ARBA" id="ARBA00022525"/>
    </source>
</evidence>
<protein>
    <submittedName>
        <fullName evidence="8">Chymotrypsin B-like</fullName>
    </submittedName>
</protein>
<evidence type="ECO:0000256" key="4">
    <source>
        <dbReference type="RuleBase" id="RU363034"/>
    </source>
</evidence>
<dbReference type="OrthoDB" id="5918597at2759"/>
<keyword evidence="4" id="KW-0378">Hydrolase</keyword>
<sequence length="265" mass="28685">MQVFVALAALLAVANGCGQQAIQPRTMGMTRVVNGEDAAAHSWPWQASLQTSSSFHYCGGVLISDQWVLSAAHCYQSDYSTHSVILGEHDRSRGTEDIQVIPIEQEIVHERYSSRTIENDIMLVKLSRPASLGDHVSVACLPDQGETHHEVAETCWITGWGRLSGNEDAAQVLQQANLPLRSDTQCSSSWGRNYDSTSMLCAGLNGSGGCMGDSGGPFVCERNGAYDIVGLVSWGSSSCSTSYPTVFARVAAYKDWIQQRTGLTF</sequence>
<reference evidence="8" key="1">
    <citation type="submission" date="2025-08" db="UniProtKB">
        <authorList>
            <consortium name="RefSeq"/>
        </authorList>
    </citation>
    <scope>IDENTIFICATION</scope>
    <source>
        <tissue evidence="8">Gonad</tissue>
    </source>
</reference>
<keyword evidence="4" id="KW-0720">Serine protease</keyword>
<dbReference type="AlphaFoldDB" id="A0A6P4ZBV9"/>
<dbReference type="CDD" id="cd00190">
    <property type="entry name" value="Tryp_SPc"/>
    <property type="match status" value="1"/>
</dbReference>
<evidence type="ECO:0000256" key="5">
    <source>
        <dbReference type="SAM" id="SignalP"/>
    </source>
</evidence>
<dbReference type="InterPro" id="IPR009003">
    <property type="entry name" value="Peptidase_S1_PA"/>
</dbReference>
<dbReference type="Gene3D" id="2.40.10.10">
    <property type="entry name" value="Trypsin-like serine proteases"/>
    <property type="match status" value="1"/>
</dbReference>
<dbReference type="PRINTS" id="PR00722">
    <property type="entry name" value="CHYMOTRYPSIN"/>
</dbReference>
<dbReference type="RefSeq" id="XP_019628587.1">
    <property type="nucleotide sequence ID" value="XM_019773028.1"/>
</dbReference>